<keyword evidence="1" id="KW-0812">Transmembrane</keyword>
<feature type="transmembrane region" description="Helical" evidence="1">
    <location>
        <begin position="442"/>
        <end position="462"/>
    </location>
</feature>
<evidence type="ECO:0000259" key="2">
    <source>
        <dbReference type="SMART" id="SM00703"/>
    </source>
</evidence>
<protein>
    <recommendedName>
        <fullName evidence="2">Nose resistant-to-fluoxetine protein N-terminal domain-containing protein</fullName>
    </recommendedName>
</protein>
<evidence type="ECO:0000313" key="4">
    <source>
        <dbReference type="Proteomes" id="UP001566132"/>
    </source>
</evidence>
<dbReference type="InterPro" id="IPR002656">
    <property type="entry name" value="Acyl_transf_3_dom"/>
</dbReference>
<reference evidence="3 4" key="1">
    <citation type="submission" date="2024-05" db="EMBL/GenBank/DDBJ databases">
        <title>Genetic variation in Jamaican populations of the coffee berry borer (Hypothenemus hampei).</title>
        <authorList>
            <person name="Errbii M."/>
            <person name="Myrie A."/>
        </authorList>
    </citation>
    <scope>NUCLEOTIDE SEQUENCE [LARGE SCALE GENOMIC DNA]</scope>
    <source>
        <strain evidence="3">JA-Hopewell-2020-01-JO</strain>
        <tissue evidence="3">Whole body</tissue>
    </source>
</reference>
<feature type="transmembrane region" description="Helical" evidence="1">
    <location>
        <begin position="192"/>
        <end position="211"/>
    </location>
</feature>
<proteinExistence type="predicted"/>
<dbReference type="EMBL" id="JBDJPC010000004">
    <property type="protein sequence ID" value="KAL1505741.1"/>
    <property type="molecule type" value="Genomic_DNA"/>
</dbReference>
<feature type="transmembrane region" description="Helical" evidence="1">
    <location>
        <begin position="632"/>
        <end position="654"/>
    </location>
</feature>
<evidence type="ECO:0000313" key="3">
    <source>
        <dbReference type="EMBL" id="KAL1505741.1"/>
    </source>
</evidence>
<dbReference type="SMART" id="SM00703">
    <property type="entry name" value="NRF"/>
    <property type="match status" value="1"/>
</dbReference>
<feature type="transmembrane region" description="Helical" evidence="1">
    <location>
        <begin position="343"/>
        <end position="368"/>
    </location>
</feature>
<dbReference type="Proteomes" id="UP001566132">
    <property type="component" value="Unassembled WGS sequence"/>
</dbReference>
<keyword evidence="1" id="KW-1133">Transmembrane helix</keyword>
<dbReference type="AlphaFoldDB" id="A0ABD1EY36"/>
<gene>
    <name evidence="3" type="ORF">ABEB36_005235</name>
</gene>
<feature type="transmembrane region" description="Helical" evidence="1">
    <location>
        <begin position="415"/>
        <end position="435"/>
    </location>
</feature>
<feature type="transmembrane region" description="Helical" evidence="1">
    <location>
        <begin position="307"/>
        <end position="331"/>
    </location>
</feature>
<feature type="transmembrane region" description="Helical" evidence="1">
    <location>
        <begin position="496"/>
        <end position="513"/>
    </location>
</feature>
<dbReference type="InterPro" id="IPR052728">
    <property type="entry name" value="O2_lipid_transport_reg"/>
</dbReference>
<dbReference type="Pfam" id="PF01757">
    <property type="entry name" value="Acyl_transf_3"/>
    <property type="match status" value="1"/>
</dbReference>
<name>A0ABD1EY36_HYPHA</name>
<keyword evidence="4" id="KW-1185">Reference proteome</keyword>
<feature type="transmembrane region" description="Helical" evidence="1">
    <location>
        <begin position="598"/>
        <end position="620"/>
    </location>
</feature>
<dbReference type="InterPro" id="IPR006621">
    <property type="entry name" value="Nose-resist-to-fluoxetine_N"/>
</dbReference>
<sequence>MKEVKTSSIGNKLNLQRNLETLYEILHKIQNIRCKQAIEEVIHGLINKEKWALQIFDSIPKFPSGFLSGNMYHLGNFQECISTRQVNQTEDDSVHIKGQYCLANVTLKLQQNELEFIEAFHNKESKENPRGSFDTNLIYWGICMPLTCTHEDAEIFVEEIFSSLIHFNHLNVSIRENDCYYEEAMIISTGHIVYGSIVAIYILFVAVSTILHMRHIQKRKKLVSYNIENLRYGQSTFLDVIQSFSLIQTIKKILYTKPTEINLECICGIKVLSMIFILGGHSLLFIFGSPVENTDFANEMYSIENSLYLNSPLLVDTFLLVSGFLMCRLLLMELDKRNGQLNFLLLYIARYIRLTPAYVIIIGFNLTWLPDIGSGPFWKSVIGLENQRCKTSWWTNLLYINNYVNTDNLCMFQSWFLAVDFHMFLIAPFFIFILWKWRKTGISLILLATIFTVILPGYIIFINDLDPTFLAFPPETQDISSNYYFVNAYIKTHMRANSYFFGLIFGYLVYQLQMNCVKFSDFVKFLGWVLATILGVTSMCSIVLFLSSGYVTDSLQSAIYGTLHRIAWVLSVGWVILVCVTDNAGWVNKLLSWKVLIVLSRLTYCIYLVNGTVLLCYKGMVRNVVSWTKLQLAFVMLGHLMVTVLIAFVLCVLFESPIHGLEKILLRKKGFFSIFAV</sequence>
<accession>A0ABD1EY36</accession>
<organism evidence="3 4">
    <name type="scientific">Hypothenemus hampei</name>
    <name type="common">Coffee berry borer</name>
    <dbReference type="NCBI Taxonomy" id="57062"/>
    <lineage>
        <taxon>Eukaryota</taxon>
        <taxon>Metazoa</taxon>
        <taxon>Ecdysozoa</taxon>
        <taxon>Arthropoda</taxon>
        <taxon>Hexapoda</taxon>
        <taxon>Insecta</taxon>
        <taxon>Pterygota</taxon>
        <taxon>Neoptera</taxon>
        <taxon>Endopterygota</taxon>
        <taxon>Coleoptera</taxon>
        <taxon>Polyphaga</taxon>
        <taxon>Cucujiformia</taxon>
        <taxon>Curculionidae</taxon>
        <taxon>Scolytinae</taxon>
        <taxon>Hypothenemus</taxon>
    </lineage>
</organism>
<feature type="domain" description="Nose resistant-to-fluoxetine protein N-terminal" evidence="2">
    <location>
        <begin position="31"/>
        <end position="174"/>
    </location>
</feature>
<dbReference type="PANTHER" id="PTHR11161:SF71">
    <property type="entry name" value="NOSE RESISTANT-TO-FLUOXETINE PROTEIN N-TERMINAL DOMAIN-CONTAINING PROTEIN"/>
    <property type="match status" value="1"/>
</dbReference>
<dbReference type="PANTHER" id="PTHR11161">
    <property type="entry name" value="O-ACYLTRANSFERASE"/>
    <property type="match status" value="1"/>
</dbReference>
<dbReference type="Pfam" id="PF20146">
    <property type="entry name" value="NRF"/>
    <property type="match status" value="1"/>
</dbReference>
<feature type="transmembrane region" description="Helical" evidence="1">
    <location>
        <begin position="261"/>
        <end position="287"/>
    </location>
</feature>
<feature type="transmembrane region" description="Helical" evidence="1">
    <location>
        <begin position="566"/>
        <end position="586"/>
    </location>
</feature>
<evidence type="ECO:0000256" key="1">
    <source>
        <dbReference type="SAM" id="Phobius"/>
    </source>
</evidence>
<keyword evidence="1" id="KW-0472">Membrane</keyword>
<comment type="caution">
    <text evidence="3">The sequence shown here is derived from an EMBL/GenBank/DDBJ whole genome shotgun (WGS) entry which is preliminary data.</text>
</comment>
<feature type="transmembrane region" description="Helical" evidence="1">
    <location>
        <begin position="525"/>
        <end position="546"/>
    </location>
</feature>